<accession>A0AAC9I8C7</accession>
<organism evidence="2 3">
    <name type="scientific">Flavobacterium gilvum</name>
    <dbReference type="NCBI Taxonomy" id="1492737"/>
    <lineage>
        <taxon>Bacteria</taxon>
        <taxon>Pseudomonadati</taxon>
        <taxon>Bacteroidota</taxon>
        <taxon>Flavobacteriia</taxon>
        <taxon>Flavobacteriales</taxon>
        <taxon>Flavobacteriaceae</taxon>
        <taxon>Flavobacterium</taxon>
    </lineage>
</organism>
<dbReference type="SUPFAM" id="SSF55136">
    <property type="entry name" value="Probable bacterial effector-binding domain"/>
    <property type="match status" value="1"/>
</dbReference>
<sequence>MEPRIEILSEKKLIGKRLQMSLTNNKTHELWRSFMPKRSEILNPVSTDLFSVQIYEPSYFEAFNPNATFEKWATLEVSDFNNIPSKMESFTLPGGLYAVFELKGHDTVIFDYIFRTWIPNSEYVLDKRPHFEILGEKYKLNDPDSEEEIWIPIKERKS</sequence>
<dbReference type="Gene3D" id="3.20.80.10">
    <property type="entry name" value="Regulatory factor, effector binding domain"/>
    <property type="match status" value="1"/>
</dbReference>
<evidence type="ECO:0000259" key="1">
    <source>
        <dbReference type="SMART" id="SM00871"/>
    </source>
</evidence>
<evidence type="ECO:0000313" key="3">
    <source>
        <dbReference type="Proteomes" id="UP000175968"/>
    </source>
</evidence>
<gene>
    <name evidence="2" type="ORF">EM308_16025</name>
</gene>
<evidence type="ECO:0000313" key="2">
    <source>
        <dbReference type="EMBL" id="AOW10868.1"/>
    </source>
</evidence>
<dbReference type="AlphaFoldDB" id="A0AAC9I8C7"/>
<protein>
    <submittedName>
        <fullName evidence="2">GyrI-like domain-containing protein</fullName>
    </submittedName>
</protein>
<dbReference type="InterPro" id="IPR011256">
    <property type="entry name" value="Reg_factor_effector_dom_sf"/>
</dbReference>
<feature type="domain" description="AraC effector-binding" evidence="1">
    <location>
        <begin position="1"/>
        <end position="154"/>
    </location>
</feature>
<proteinExistence type="predicted"/>
<dbReference type="InterPro" id="IPR053182">
    <property type="entry name" value="YobU-like_regulator"/>
</dbReference>
<dbReference type="KEGG" id="fgl:EM308_16025"/>
<dbReference type="InterPro" id="IPR029441">
    <property type="entry name" value="Cass2"/>
</dbReference>
<reference evidence="2 3" key="1">
    <citation type="submission" date="2016-10" db="EMBL/GenBank/DDBJ databases">
        <title>Flavobacterium gilvum sp. nov., isolated from stream water.</title>
        <authorList>
            <person name="Shin S.-K."/>
            <person name="Cho Y.-J."/>
            <person name="Yi H."/>
        </authorList>
    </citation>
    <scope>NUCLEOTIDE SEQUENCE [LARGE SCALE GENOMIC DNA]</scope>
    <source>
        <strain evidence="2 3">EM1308</strain>
    </source>
</reference>
<dbReference type="Pfam" id="PF14526">
    <property type="entry name" value="Cass2"/>
    <property type="match status" value="1"/>
</dbReference>
<dbReference type="EMBL" id="CP017479">
    <property type="protein sequence ID" value="AOW10868.1"/>
    <property type="molecule type" value="Genomic_DNA"/>
</dbReference>
<dbReference type="Proteomes" id="UP000175968">
    <property type="component" value="Chromosome"/>
</dbReference>
<dbReference type="SMART" id="SM00871">
    <property type="entry name" value="AraC_E_bind"/>
    <property type="match status" value="1"/>
</dbReference>
<dbReference type="PANTHER" id="PTHR36444">
    <property type="entry name" value="TRANSCRIPTIONAL REGULATOR PROTEIN YOBU-RELATED"/>
    <property type="match status" value="1"/>
</dbReference>
<keyword evidence="3" id="KW-1185">Reference proteome</keyword>
<dbReference type="RefSeq" id="WP_035633257.1">
    <property type="nucleotide sequence ID" value="NZ_CP017479.1"/>
</dbReference>
<dbReference type="PANTHER" id="PTHR36444:SF2">
    <property type="entry name" value="TRANSCRIPTIONAL REGULATOR PROTEIN YOBU-RELATED"/>
    <property type="match status" value="1"/>
</dbReference>
<name>A0AAC9I8C7_9FLAO</name>
<dbReference type="InterPro" id="IPR010499">
    <property type="entry name" value="AraC_E-bd"/>
</dbReference>